<comment type="similarity">
    <text evidence="1">Belongs to the ATP-dependent AMP-binding enzyme family.</text>
</comment>
<name>A0A8D5FQA6_9BACT</name>
<dbReference type="PANTHER" id="PTHR42921:SF1">
    <property type="entry name" value="ACETOACETYL-COA SYNTHETASE"/>
    <property type="match status" value="1"/>
</dbReference>
<dbReference type="KEGG" id="dbk:DGMP_31370"/>
<dbReference type="GO" id="GO:0006629">
    <property type="term" value="P:lipid metabolic process"/>
    <property type="evidence" value="ECO:0007669"/>
    <property type="project" value="InterPro"/>
</dbReference>
<dbReference type="Pfam" id="PF00501">
    <property type="entry name" value="AMP-binding"/>
    <property type="match status" value="1"/>
</dbReference>
<evidence type="ECO:0000256" key="4">
    <source>
        <dbReference type="ARBA" id="ARBA00022840"/>
    </source>
</evidence>
<dbReference type="InterPro" id="IPR020845">
    <property type="entry name" value="AMP-binding_CS"/>
</dbReference>
<organism evidence="6 7">
    <name type="scientific">Desulfomarina profundi</name>
    <dbReference type="NCBI Taxonomy" id="2772557"/>
    <lineage>
        <taxon>Bacteria</taxon>
        <taxon>Pseudomonadati</taxon>
        <taxon>Thermodesulfobacteriota</taxon>
        <taxon>Desulfobulbia</taxon>
        <taxon>Desulfobulbales</taxon>
        <taxon>Desulfobulbaceae</taxon>
        <taxon>Desulfomarina</taxon>
    </lineage>
</organism>
<dbReference type="EMBL" id="AP024086">
    <property type="protein sequence ID" value="BCL62444.1"/>
    <property type="molecule type" value="Genomic_DNA"/>
</dbReference>
<dbReference type="AlphaFoldDB" id="A0A8D5FQA6"/>
<dbReference type="GO" id="GO:0030729">
    <property type="term" value="F:acetoacetate-CoA ligase activity"/>
    <property type="evidence" value="ECO:0007669"/>
    <property type="project" value="InterPro"/>
</dbReference>
<evidence type="ECO:0000256" key="2">
    <source>
        <dbReference type="ARBA" id="ARBA00022598"/>
    </source>
</evidence>
<keyword evidence="2" id="KW-0436">Ligase</keyword>
<reference evidence="6" key="1">
    <citation type="submission" date="2020-09" db="EMBL/GenBank/DDBJ databases">
        <title>Desulfogranum mesoprofundum gen. nov., sp. nov., a novel mesophilic, sulfate-reducing chemolithoautotroph isolated from a deep-sea hydrothermal vent chimney in the Suiyo Seamount.</title>
        <authorList>
            <person name="Hashimoto Y."/>
            <person name="Nakagawa S."/>
        </authorList>
    </citation>
    <scope>NUCLEOTIDE SEQUENCE</scope>
    <source>
        <strain evidence="6">KT2</strain>
    </source>
</reference>
<dbReference type="Proteomes" id="UP000826725">
    <property type="component" value="Chromosome"/>
</dbReference>
<evidence type="ECO:0000313" key="6">
    <source>
        <dbReference type="EMBL" id="BCL62444.1"/>
    </source>
</evidence>
<dbReference type="InterPro" id="IPR005914">
    <property type="entry name" value="Acac_CoA_synth"/>
</dbReference>
<keyword evidence="4" id="KW-0067">ATP-binding</keyword>
<feature type="domain" description="AMP-dependent synthetase/ligase" evidence="5">
    <location>
        <begin position="1"/>
        <end position="356"/>
    </location>
</feature>
<gene>
    <name evidence="6" type="primary">acs_2</name>
    <name evidence="6" type="ORF">DGMP_31370</name>
</gene>
<keyword evidence="7" id="KW-1185">Reference proteome</keyword>
<evidence type="ECO:0000313" key="7">
    <source>
        <dbReference type="Proteomes" id="UP000826725"/>
    </source>
</evidence>
<proteinExistence type="inferred from homology"/>
<accession>A0A8D5FQA6</accession>
<dbReference type="NCBIfam" id="NF002937">
    <property type="entry name" value="PRK03584.1"/>
    <property type="match status" value="1"/>
</dbReference>
<sequence>MTYSELYHQVAGVAAALKNAGVTKGDRVVGFVPNMPESIIGMLAATSIGAIWSSCSPDFGIKGILDRFGQTQPKVLFTADGYFFKGKPIDSLVRAGEILQKIPSIEKLVVVPYVSEQPDLTTLPAAILFEDFIEKKAQEIEFVQLPFDHPLYIMYSSGTTGLPKCMVQSAGGVLVHHLKELILHTDLKREDTIFYFTTCGWMMWNWLTSSLAVGATLVLYDGNPFHPGPETLWQMARDEKITVFGTSAGYIAALKNTGVRPGKDFDLAAMKALLSTGSPLSEEDFEFIYAEVKSDLQLASISGGSDLNGCFALGNPMGPVYSGELQCRGLAMKVFAYDESGNPVIGRQGELVCTAPFPSMPIYFWDDEDGSKYHSAYFDEYPGIWTHGDFIEVTERGGVIMYGRSDATLNPGGVRIGTAEIYRILERMEGIEDSVVVGQEWQNDIRVILFVKMRPEYALNDELKNEIRKNIRTNASPRHVPAKIIEAPDIPYTLNMKKVELAVKKMIHGREVKNKDALKNPEALDFFTDIEELKS</sequence>
<dbReference type="InterPro" id="IPR000873">
    <property type="entry name" value="AMP-dep_synth/lig_dom"/>
</dbReference>
<evidence type="ECO:0000256" key="1">
    <source>
        <dbReference type="ARBA" id="ARBA00006432"/>
    </source>
</evidence>
<dbReference type="PROSITE" id="PS00455">
    <property type="entry name" value="AMP_BINDING"/>
    <property type="match status" value="1"/>
</dbReference>
<protein>
    <submittedName>
        <fullName evidence="6">Acetoacetyl-CoA synthetase</fullName>
    </submittedName>
</protein>
<dbReference type="NCBIfam" id="TIGR01217">
    <property type="entry name" value="ac_ac_CoA_syn"/>
    <property type="match status" value="1"/>
</dbReference>
<keyword evidence="3" id="KW-0547">Nucleotide-binding</keyword>
<dbReference type="PANTHER" id="PTHR42921">
    <property type="entry name" value="ACETOACETYL-COA SYNTHETASE"/>
    <property type="match status" value="1"/>
</dbReference>
<evidence type="ECO:0000259" key="5">
    <source>
        <dbReference type="Pfam" id="PF00501"/>
    </source>
</evidence>
<evidence type="ECO:0000256" key="3">
    <source>
        <dbReference type="ARBA" id="ARBA00022741"/>
    </source>
</evidence>
<dbReference type="GO" id="GO:0005524">
    <property type="term" value="F:ATP binding"/>
    <property type="evidence" value="ECO:0007669"/>
    <property type="project" value="UniProtKB-KW"/>
</dbReference>